<keyword evidence="4 8" id="KW-0812">Transmembrane</keyword>
<feature type="transmembrane region" description="Helical" evidence="8">
    <location>
        <begin position="130"/>
        <end position="155"/>
    </location>
</feature>
<protein>
    <submittedName>
        <fullName evidence="9">Sodium:solute symporter family-domain-containing protein</fullName>
    </submittedName>
</protein>
<accession>A0ABR4I253</accession>
<organism evidence="9 10">
    <name type="scientific">Aspergillus cavernicola</name>
    <dbReference type="NCBI Taxonomy" id="176166"/>
    <lineage>
        <taxon>Eukaryota</taxon>
        <taxon>Fungi</taxon>
        <taxon>Dikarya</taxon>
        <taxon>Ascomycota</taxon>
        <taxon>Pezizomycotina</taxon>
        <taxon>Eurotiomycetes</taxon>
        <taxon>Eurotiomycetidae</taxon>
        <taxon>Eurotiales</taxon>
        <taxon>Aspergillaceae</taxon>
        <taxon>Aspergillus</taxon>
        <taxon>Aspergillus subgen. Nidulantes</taxon>
    </lineage>
</organism>
<evidence type="ECO:0000256" key="3">
    <source>
        <dbReference type="ARBA" id="ARBA00022448"/>
    </source>
</evidence>
<feature type="transmembrane region" description="Helical" evidence="8">
    <location>
        <begin position="426"/>
        <end position="451"/>
    </location>
</feature>
<evidence type="ECO:0000256" key="5">
    <source>
        <dbReference type="ARBA" id="ARBA00022989"/>
    </source>
</evidence>
<dbReference type="Proteomes" id="UP001610335">
    <property type="component" value="Unassembled WGS sequence"/>
</dbReference>
<dbReference type="Gene3D" id="1.20.1730.10">
    <property type="entry name" value="Sodium/glucose cotransporter"/>
    <property type="match status" value="1"/>
</dbReference>
<dbReference type="InterPro" id="IPR038377">
    <property type="entry name" value="Na/Glc_symporter_sf"/>
</dbReference>
<dbReference type="EMBL" id="JBFXLS010000066">
    <property type="protein sequence ID" value="KAL2820963.1"/>
    <property type="molecule type" value="Genomic_DNA"/>
</dbReference>
<dbReference type="Pfam" id="PF00474">
    <property type="entry name" value="SSF"/>
    <property type="match status" value="1"/>
</dbReference>
<dbReference type="InterPro" id="IPR001734">
    <property type="entry name" value="Na/solute_symporter"/>
</dbReference>
<evidence type="ECO:0000313" key="10">
    <source>
        <dbReference type="Proteomes" id="UP001610335"/>
    </source>
</evidence>
<dbReference type="PANTHER" id="PTHR46154">
    <property type="match status" value="1"/>
</dbReference>
<evidence type="ECO:0000313" key="9">
    <source>
        <dbReference type="EMBL" id="KAL2820963.1"/>
    </source>
</evidence>
<feature type="transmembrane region" description="Helical" evidence="8">
    <location>
        <begin position="198"/>
        <end position="217"/>
    </location>
</feature>
<gene>
    <name evidence="9" type="ORF">BDW59DRAFT_174295</name>
</gene>
<evidence type="ECO:0000256" key="2">
    <source>
        <dbReference type="ARBA" id="ARBA00006434"/>
    </source>
</evidence>
<keyword evidence="6 8" id="KW-0472">Membrane</keyword>
<evidence type="ECO:0000256" key="8">
    <source>
        <dbReference type="SAM" id="Phobius"/>
    </source>
</evidence>
<comment type="subcellular location">
    <subcellularLocation>
        <location evidence="1">Membrane</location>
        <topology evidence="1">Multi-pass membrane protein</topology>
    </subcellularLocation>
</comment>
<feature type="transmembrane region" description="Helical" evidence="8">
    <location>
        <begin position="57"/>
        <end position="78"/>
    </location>
</feature>
<feature type="transmembrane region" description="Helical" evidence="8">
    <location>
        <begin position="343"/>
        <end position="362"/>
    </location>
</feature>
<feature type="transmembrane region" description="Helical" evidence="8">
    <location>
        <begin position="14"/>
        <end position="37"/>
    </location>
</feature>
<comment type="caution">
    <text evidence="9">The sequence shown here is derived from an EMBL/GenBank/DDBJ whole genome shotgun (WGS) entry which is preliminary data.</text>
</comment>
<proteinExistence type="inferred from homology"/>
<reference evidence="9 10" key="1">
    <citation type="submission" date="2024-07" db="EMBL/GenBank/DDBJ databases">
        <title>Section-level genome sequencing and comparative genomics of Aspergillus sections Usti and Cavernicolus.</title>
        <authorList>
            <consortium name="Lawrence Berkeley National Laboratory"/>
            <person name="Nybo J.L."/>
            <person name="Vesth T.C."/>
            <person name="Theobald S."/>
            <person name="Frisvad J.C."/>
            <person name="Larsen T.O."/>
            <person name="Kjaerboelling I."/>
            <person name="Rothschild-Mancinelli K."/>
            <person name="Lyhne E.K."/>
            <person name="Kogle M.E."/>
            <person name="Barry K."/>
            <person name="Clum A."/>
            <person name="Na H."/>
            <person name="Ledsgaard L."/>
            <person name="Lin J."/>
            <person name="Lipzen A."/>
            <person name="Kuo A."/>
            <person name="Riley R."/>
            <person name="Mondo S."/>
            <person name="LaButti K."/>
            <person name="Haridas S."/>
            <person name="Pangalinan J."/>
            <person name="Salamov A.A."/>
            <person name="Simmons B.A."/>
            <person name="Magnuson J.K."/>
            <person name="Chen J."/>
            <person name="Drula E."/>
            <person name="Henrissat B."/>
            <person name="Wiebenga A."/>
            <person name="Lubbers R.J."/>
            <person name="Gomes A.C."/>
            <person name="Makela M.R."/>
            <person name="Stajich J."/>
            <person name="Grigoriev I.V."/>
            <person name="Mortensen U.H."/>
            <person name="De vries R.P."/>
            <person name="Baker S.E."/>
            <person name="Andersen M.R."/>
        </authorList>
    </citation>
    <scope>NUCLEOTIDE SEQUENCE [LARGE SCALE GENOMIC DNA]</scope>
    <source>
        <strain evidence="9 10">CBS 600.67</strain>
    </source>
</reference>
<feature type="transmembrane region" description="Helical" evidence="8">
    <location>
        <begin position="458"/>
        <end position="477"/>
    </location>
</feature>
<feature type="transmembrane region" description="Helical" evidence="8">
    <location>
        <begin position="398"/>
        <end position="420"/>
    </location>
</feature>
<dbReference type="CDD" id="cd11476">
    <property type="entry name" value="SLC5sbd_DUR3"/>
    <property type="match status" value="1"/>
</dbReference>
<keyword evidence="3" id="KW-0813">Transport</keyword>
<evidence type="ECO:0000256" key="4">
    <source>
        <dbReference type="ARBA" id="ARBA00022692"/>
    </source>
</evidence>
<dbReference type="PROSITE" id="PS50283">
    <property type="entry name" value="NA_SOLUT_SYMP_3"/>
    <property type="match status" value="1"/>
</dbReference>
<feature type="transmembrane region" description="Helical" evidence="8">
    <location>
        <begin position="84"/>
        <end position="110"/>
    </location>
</feature>
<comment type="similarity">
    <text evidence="2 7">Belongs to the sodium:solute symporter (SSF) (TC 2.A.21) family.</text>
</comment>
<evidence type="ECO:0000256" key="1">
    <source>
        <dbReference type="ARBA" id="ARBA00004141"/>
    </source>
</evidence>
<keyword evidence="5 8" id="KW-1133">Transmembrane helix</keyword>
<feature type="transmembrane region" description="Helical" evidence="8">
    <location>
        <begin position="292"/>
        <end position="317"/>
    </location>
</feature>
<keyword evidence="10" id="KW-1185">Reference proteome</keyword>
<evidence type="ECO:0000256" key="6">
    <source>
        <dbReference type="ARBA" id="ARBA00023136"/>
    </source>
</evidence>
<feature type="transmembrane region" description="Helical" evidence="8">
    <location>
        <begin position="254"/>
        <end position="272"/>
    </location>
</feature>
<dbReference type="PANTHER" id="PTHR46154:SF4">
    <property type="entry name" value="UREA ACTIVE TRANSPORTER"/>
    <property type="match status" value="1"/>
</dbReference>
<evidence type="ECO:0000256" key="7">
    <source>
        <dbReference type="RuleBase" id="RU362091"/>
    </source>
</evidence>
<sequence length="673" mass="72362">MATDSLFPIFNQSVGYGIVIGLGALFAILMSLTSYALKKYMHEVQDSEMYLTAKRSVRAGLIASSVVSSWTLSATLLSSTNFGYLYGIAATFWFGAGCSVPILTFAVLAIELKRKAPNAHTFLELVKHRYGAPGHIVLAVYSLIYQVFISVNLLVGGASVFHLTTGMHQVAVCFLFPLGVCIYTFFGGIKATFLTEWVHTVILFVIMLTTMFVMYATSSHVGSPGKMWELLMAASEIRPVEGNAEGQLLTMKSVYGGLVGLTFLGGGFSATVDSQLFQKAIAADPKSTVAGYLLGALCWFTIPFCVSTTFGLGAAALEHTPSWPTYPAPMSAEITSNALEMPYVAYIILGKGGVVAVLLMLFQAITSALSSETVAVTSLVTYDFYKAYIKPSATGKELIFVSHIAVVVYSILVACVAVGLCYANFSVSFIVTAIGIIIDGAVIPSACTLFWRKQSKYAVTLVPILSSIASIGTWIGVAYRREGVVSVATLSGFYPCVAGNMLALTAPIVLTPLITYLHPENYDFTKFQEIRLVDDDGDSNVSGVGKAQKQTEIPQTGGESLTLAGGVQVQQERVELLKARNIAIGAALLIAVSMTILWPIPMYGTGYVFSKGFFTGWIVFTFIWAFFGAVTITCLPLWQSRRQILTFFAAVLGGLSGREKSIPVSPVFVQDKS</sequence>
<feature type="transmembrane region" description="Helical" evidence="8">
    <location>
        <begin position="497"/>
        <end position="517"/>
    </location>
</feature>
<name>A0ABR4I253_9EURO</name>
<dbReference type="InterPro" id="IPR031155">
    <property type="entry name" value="DUR"/>
</dbReference>
<feature type="transmembrane region" description="Helical" evidence="8">
    <location>
        <begin position="167"/>
        <end position="186"/>
    </location>
</feature>
<feature type="transmembrane region" description="Helical" evidence="8">
    <location>
        <begin position="582"/>
        <end position="601"/>
    </location>
</feature>
<feature type="transmembrane region" description="Helical" evidence="8">
    <location>
        <begin position="613"/>
        <end position="638"/>
    </location>
</feature>